<proteinExistence type="predicted"/>
<evidence type="ECO:0008006" key="3">
    <source>
        <dbReference type="Google" id="ProtNLM"/>
    </source>
</evidence>
<sequence length="126" mass="13842">MTIGTPTDLVPARCRSWRMMYSARSVPRSSTSPSKDSIHSAVSCGSLSDIWLVSPLRMWELSSAALTATSLSADGLRWSGGPAVHTGIVRLDGQWRVLWFHPRLYNLTGPGCRLAYPAWPMVPART</sequence>
<keyword evidence="2" id="KW-1185">Reference proteome</keyword>
<reference evidence="1 2" key="1">
    <citation type="submission" date="2024-09" db="EMBL/GenBank/DDBJ databases">
        <authorList>
            <person name="Sun Q."/>
            <person name="Mori K."/>
        </authorList>
    </citation>
    <scope>NUCLEOTIDE SEQUENCE [LARGE SCALE GENOMIC DNA]</scope>
    <source>
        <strain evidence="1 2">CCM 7609</strain>
    </source>
</reference>
<accession>A0ABV5FTK1</accession>
<dbReference type="Proteomes" id="UP001589575">
    <property type="component" value="Unassembled WGS sequence"/>
</dbReference>
<name>A0ABV5FTK1_9MICC</name>
<comment type="caution">
    <text evidence="1">The sequence shown here is derived from an EMBL/GenBank/DDBJ whole genome shotgun (WGS) entry which is preliminary data.</text>
</comment>
<gene>
    <name evidence="1" type="ORF">ACFFX0_01735</name>
</gene>
<dbReference type="EMBL" id="JBHMFI010000001">
    <property type="protein sequence ID" value="MFB9069984.1"/>
    <property type="molecule type" value="Genomic_DNA"/>
</dbReference>
<protein>
    <recommendedName>
        <fullName evidence="3">SnoaL-like domain-containing protein</fullName>
    </recommendedName>
</protein>
<evidence type="ECO:0000313" key="2">
    <source>
        <dbReference type="Proteomes" id="UP001589575"/>
    </source>
</evidence>
<evidence type="ECO:0000313" key="1">
    <source>
        <dbReference type="EMBL" id="MFB9069984.1"/>
    </source>
</evidence>
<organism evidence="1 2">
    <name type="scientific">Citricoccus parietis</name>
    <dbReference type="NCBI Taxonomy" id="592307"/>
    <lineage>
        <taxon>Bacteria</taxon>
        <taxon>Bacillati</taxon>
        <taxon>Actinomycetota</taxon>
        <taxon>Actinomycetes</taxon>
        <taxon>Micrococcales</taxon>
        <taxon>Micrococcaceae</taxon>
        <taxon>Citricoccus</taxon>
    </lineage>
</organism>